<dbReference type="OrthoDB" id="4338811at2"/>
<evidence type="ECO:0000256" key="1">
    <source>
        <dbReference type="SAM" id="MobiDB-lite"/>
    </source>
</evidence>
<keyword evidence="2" id="KW-1133">Transmembrane helix</keyword>
<name>A0A5P2BC74_STRVZ</name>
<keyword evidence="2" id="KW-0812">Transmembrane</keyword>
<evidence type="ECO:0000313" key="4">
    <source>
        <dbReference type="Proteomes" id="UP000323046"/>
    </source>
</evidence>
<dbReference type="AlphaFoldDB" id="A0A5P2BC74"/>
<protein>
    <submittedName>
        <fullName evidence="3">Uncharacterized protein</fullName>
    </submittedName>
</protein>
<evidence type="ECO:0000256" key="2">
    <source>
        <dbReference type="SAM" id="Phobius"/>
    </source>
</evidence>
<dbReference type="Proteomes" id="UP000323046">
    <property type="component" value="Chromosome"/>
</dbReference>
<sequence>MARTGPRIGDGTGRLLLLAALLLGIVTMHTLGHPSGDHGGAPEPAAMRHTGVTTPPPHPPRLDALSHGTDTAQPERDAAARGTGAADPRPGANERQLGAAAHQAGAAVQYSGAAAHRRGVGDRLVADASHGSGDGMAMDPLSVCLAVLGAFTLLVLVRAGLLRPGGVVDRSRTPGRLLHALRPNPPPPRTLLSHLSVLRI</sequence>
<evidence type="ECO:0000313" key="3">
    <source>
        <dbReference type="EMBL" id="QES26821.1"/>
    </source>
</evidence>
<feature type="compositionally biased region" description="Low complexity" evidence="1">
    <location>
        <begin position="80"/>
        <end position="91"/>
    </location>
</feature>
<accession>A0A5P2BC74</accession>
<proteinExistence type="predicted"/>
<dbReference type="EMBL" id="CP029193">
    <property type="protein sequence ID" value="QES26821.1"/>
    <property type="molecule type" value="Genomic_DNA"/>
</dbReference>
<reference evidence="3 4" key="1">
    <citation type="submission" date="2018-05" db="EMBL/GenBank/DDBJ databases">
        <title>Streptomyces venezuelae.</title>
        <authorList>
            <person name="Kim W."/>
            <person name="Lee N."/>
            <person name="Cho B.-K."/>
        </authorList>
    </citation>
    <scope>NUCLEOTIDE SEQUENCE [LARGE SCALE GENOMIC DNA]</scope>
    <source>
        <strain evidence="3 4">ATCC 14583</strain>
    </source>
</reference>
<feature type="transmembrane region" description="Helical" evidence="2">
    <location>
        <begin position="140"/>
        <end position="162"/>
    </location>
</feature>
<keyword evidence="2" id="KW-0472">Membrane</keyword>
<feature type="region of interest" description="Disordered" evidence="1">
    <location>
        <begin position="34"/>
        <end position="103"/>
    </location>
</feature>
<dbReference type="RefSeq" id="WP_150167100.1">
    <property type="nucleotide sequence ID" value="NZ_CP029193.1"/>
</dbReference>
<gene>
    <name evidence="3" type="ORF">DEJ47_10380</name>
</gene>
<organism evidence="3 4">
    <name type="scientific">Streptomyces venezuelae</name>
    <dbReference type="NCBI Taxonomy" id="54571"/>
    <lineage>
        <taxon>Bacteria</taxon>
        <taxon>Bacillati</taxon>
        <taxon>Actinomycetota</taxon>
        <taxon>Actinomycetes</taxon>
        <taxon>Kitasatosporales</taxon>
        <taxon>Streptomycetaceae</taxon>
        <taxon>Streptomyces</taxon>
    </lineage>
</organism>
<keyword evidence="4" id="KW-1185">Reference proteome</keyword>